<dbReference type="SMART" id="SM00388">
    <property type="entry name" value="HisKA"/>
    <property type="match status" value="1"/>
</dbReference>
<dbReference type="InterPro" id="IPR004358">
    <property type="entry name" value="Sig_transdc_His_kin-like_C"/>
</dbReference>
<organism evidence="7 8">
    <name type="scientific">Roseateles koreensis</name>
    <dbReference type="NCBI Taxonomy" id="2987526"/>
    <lineage>
        <taxon>Bacteria</taxon>
        <taxon>Pseudomonadati</taxon>
        <taxon>Pseudomonadota</taxon>
        <taxon>Betaproteobacteria</taxon>
        <taxon>Burkholderiales</taxon>
        <taxon>Sphaerotilaceae</taxon>
        <taxon>Roseateles</taxon>
    </lineage>
</organism>
<dbReference type="PANTHER" id="PTHR45339">
    <property type="entry name" value="HYBRID SIGNAL TRANSDUCTION HISTIDINE KINASE J"/>
    <property type="match status" value="1"/>
</dbReference>
<keyword evidence="4" id="KW-0902">Two-component regulatory system</keyword>
<dbReference type="Proteomes" id="UP001219862">
    <property type="component" value="Unassembled WGS sequence"/>
</dbReference>
<comment type="caution">
    <text evidence="7">The sequence shown here is derived from an EMBL/GenBank/DDBJ whole genome shotgun (WGS) entry which is preliminary data.</text>
</comment>
<name>A0ABT5KXD9_9BURK</name>
<evidence type="ECO:0000313" key="7">
    <source>
        <dbReference type="EMBL" id="MDC8787090.1"/>
    </source>
</evidence>
<keyword evidence="8" id="KW-1185">Reference proteome</keyword>
<dbReference type="InterPro" id="IPR005467">
    <property type="entry name" value="His_kinase_dom"/>
</dbReference>
<dbReference type="PANTHER" id="PTHR45339:SF1">
    <property type="entry name" value="HYBRID SIGNAL TRANSDUCTION HISTIDINE KINASE J"/>
    <property type="match status" value="1"/>
</dbReference>
<sequence length="518" mass="56528">MLDFSCLTHYDWLDVPMWVFDHERQRNLWANAAALRFWQAGSAEEFLSQDYSDTAEAVRERLAVTAADHAQEKIVREQWTLYPKGQPTTAMLVSRGIRTPDRRQVMLFAADSLASGDDLGLLRGVEALQHTSVRIAVFSLKDGSVLMRNPAAALAFTGQGAAVFNDFAGIFVDPSDAQAIFAQVHADESYRNEVELMTAQGPCWHAVNARPMRDPVTGEPTLLLNARDIADLKASQAALVAAREAAEAASLAKSSFLANMSHEIRTPMNGVLGLTELVLQTELNDKQRRFIELAHSSAKGLMVIINDLLDVAKIESGRVVIEQAPFSLHDCLREALHPLLLQAHEKGIQLNARVQPGVPQHAVGDALRLRQVLVNLVGNALKFTEKGEVRVEVQRLDLNEDGQEIDPESPQLRLRFAVHDTGIGMTREQISKIFEPFTQADGSITRRFGGTGLGLTIVQRLVLLMGGQVQVESLSGTGSCFSFEVPLHRQSKAVEEAPTAAAANTGPTAPASQTAPQA</sequence>
<keyword evidence="7" id="KW-0067">ATP-binding</keyword>
<evidence type="ECO:0000259" key="6">
    <source>
        <dbReference type="PROSITE" id="PS50109"/>
    </source>
</evidence>
<feature type="compositionally biased region" description="Low complexity" evidence="5">
    <location>
        <begin position="497"/>
        <end position="518"/>
    </location>
</feature>
<evidence type="ECO:0000313" key="8">
    <source>
        <dbReference type="Proteomes" id="UP001219862"/>
    </source>
</evidence>
<dbReference type="InterPro" id="IPR036097">
    <property type="entry name" value="HisK_dim/P_sf"/>
</dbReference>
<dbReference type="SMART" id="SM00387">
    <property type="entry name" value="HATPase_c"/>
    <property type="match status" value="1"/>
</dbReference>
<accession>A0ABT5KXD9</accession>
<dbReference type="Pfam" id="PF00512">
    <property type="entry name" value="HisKA"/>
    <property type="match status" value="1"/>
</dbReference>
<comment type="catalytic activity">
    <reaction evidence="1">
        <text>ATP + protein L-histidine = ADP + protein N-phospho-L-histidine.</text>
        <dbReference type="EC" id="2.7.13.3"/>
    </reaction>
</comment>
<protein>
    <recommendedName>
        <fullName evidence="2">histidine kinase</fullName>
        <ecNumber evidence="2">2.7.13.3</ecNumber>
    </recommendedName>
</protein>
<evidence type="ECO:0000256" key="5">
    <source>
        <dbReference type="SAM" id="MobiDB-lite"/>
    </source>
</evidence>
<evidence type="ECO:0000256" key="3">
    <source>
        <dbReference type="ARBA" id="ARBA00022553"/>
    </source>
</evidence>
<evidence type="ECO:0000256" key="4">
    <source>
        <dbReference type="ARBA" id="ARBA00023012"/>
    </source>
</evidence>
<dbReference type="RefSeq" id="WP_273598229.1">
    <property type="nucleotide sequence ID" value="NZ_JAQQXS010000020.1"/>
</dbReference>
<dbReference type="InterPro" id="IPR003661">
    <property type="entry name" value="HisK_dim/P_dom"/>
</dbReference>
<dbReference type="SUPFAM" id="SSF55874">
    <property type="entry name" value="ATPase domain of HSP90 chaperone/DNA topoisomerase II/histidine kinase"/>
    <property type="match status" value="1"/>
</dbReference>
<dbReference type="PROSITE" id="PS50109">
    <property type="entry name" value="HIS_KIN"/>
    <property type="match status" value="1"/>
</dbReference>
<dbReference type="PRINTS" id="PR00344">
    <property type="entry name" value="BCTRLSENSOR"/>
</dbReference>
<gene>
    <name evidence="7" type="ORF">PRZ01_18010</name>
</gene>
<evidence type="ECO:0000256" key="2">
    <source>
        <dbReference type="ARBA" id="ARBA00012438"/>
    </source>
</evidence>
<dbReference type="CDD" id="cd16922">
    <property type="entry name" value="HATPase_EvgS-ArcB-TorS-like"/>
    <property type="match status" value="1"/>
</dbReference>
<dbReference type="Gene3D" id="3.30.565.10">
    <property type="entry name" value="Histidine kinase-like ATPase, C-terminal domain"/>
    <property type="match status" value="1"/>
</dbReference>
<proteinExistence type="predicted"/>
<feature type="domain" description="Histidine kinase" evidence="6">
    <location>
        <begin position="259"/>
        <end position="489"/>
    </location>
</feature>
<dbReference type="Gene3D" id="3.30.450.20">
    <property type="entry name" value="PAS domain"/>
    <property type="match status" value="1"/>
</dbReference>
<dbReference type="InterPro" id="IPR036890">
    <property type="entry name" value="HATPase_C_sf"/>
</dbReference>
<dbReference type="EMBL" id="JAQQXS010000020">
    <property type="protein sequence ID" value="MDC8787090.1"/>
    <property type="molecule type" value="Genomic_DNA"/>
</dbReference>
<feature type="region of interest" description="Disordered" evidence="5">
    <location>
        <begin position="494"/>
        <end position="518"/>
    </location>
</feature>
<dbReference type="GO" id="GO:0005524">
    <property type="term" value="F:ATP binding"/>
    <property type="evidence" value="ECO:0007669"/>
    <property type="project" value="UniProtKB-KW"/>
</dbReference>
<evidence type="ECO:0000256" key="1">
    <source>
        <dbReference type="ARBA" id="ARBA00000085"/>
    </source>
</evidence>
<keyword evidence="3" id="KW-0597">Phosphoprotein</keyword>
<dbReference type="CDD" id="cd00082">
    <property type="entry name" value="HisKA"/>
    <property type="match status" value="1"/>
</dbReference>
<dbReference type="Gene3D" id="1.10.287.130">
    <property type="match status" value="1"/>
</dbReference>
<dbReference type="SUPFAM" id="SSF47384">
    <property type="entry name" value="Homodimeric domain of signal transducing histidine kinase"/>
    <property type="match status" value="1"/>
</dbReference>
<dbReference type="Pfam" id="PF02518">
    <property type="entry name" value="HATPase_c"/>
    <property type="match status" value="1"/>
</dbReference>
<keyword evidence="7" id="KW-0547">Nucleotide-binding</keyword>
<dbReference type="EC" id="2.7.13.3" evidence="2"/>
<dbReference type="InterPro" id="IPR003594">
    <property type="entry name" value="HATPase_dom"/>
</dbReference>
<reference evidence="7 8" key="1">
    <citation type="submission" date="2022-10" db="EMBL/GenBank/DDBJ databases">
        <title>paucibacter sp. hw8 Genome sequencing.</title>
        <authorList>
            <person name="Park S."/>
        </authorList>
    </citation>
    <scope>NUCLEOTIDE SEQUENCE [LARGE SCALE GENOMIC DNA]</scope>
    <source>
        <strain evidence="8">hw8</strain>
    </source>
</reference>